<name>A0AAV5TGW2_9BILA</name>
<reference evidence="2" key="1">
    <citation type="submission" date="2023-10" db="EMBL/GenBank/DDBJ databases">
        <title>Genome assembly of Pristionchus species.</title>
        <authorList>
            <person name="Yoshida K."/>
            <person name="Sommer R.J."/>
        </authorList>
    </citation>
    <scope>NUCLEOTIDE SEQUENCE</scope>
    <source>
        <strain evidence="2">RS0144</strain>
    </source>
</reference>
<organism evidence="2 3">
    <name type="scientific">Pristionchus entomophagus</name>
    <dbReference type="NCBI Taxonomy" id="358040"/>
    <lineage>
        <taxon>Eukaryota</taxon>
        <taxon>Metazoa</taxon>
        <taxon>Ecdysozoa</taxon>
        <taxon>Nematoda</taxon>
        <taxon>Chromadorea</taxon>
        <taxon>Rhabditida</taxon>
        <taxon>Rhabditina</taxon>
        <taxon>Diplogasteromorpha</taxon>
        <taxon>Diplogasteroidea</taxon>
        <taxon>Neodiplogasteridae</taxon>
        <taxon>Pristionchus</taxon>
    </lineage>
</organism>
<proteinExistence type="predicted"/>
<protein>
    <recommendedName>
        <fullName evidence="4">G protein-coupled receptor</fullName>
    </recommendedName>
</protein>
<comment type="caution">
    <text evidence="2">The sequence shown here is derived from an EMBL/GenBank/DDBJ whole genome shotgun (WGS) entry which is preliminary data.</text>
</comment>
<keyword evidence="1" id="KW-1133">Transmembrane helix</keyword>
<feature type="transmembrane region" description="Helical" evidence="1">
    <location>
        <begin position="30"/>
        <end position="50"/>
    </location>
</feature>
<keyword evidence="3" id="KW-1185">Reference proteome</keyword>
<evidence type="ECO:0000256" key="1">
    <source>
        <dbReference type="SAM" id="Phobius"/>
    </source>
</evidence>
<accession>A0AAV5TGW2</accession>
<dbReference type="EMBL" id="BTSX01000004">
    <property type="protein sequence ID" value="GMS92856.1"/>
    <property type="molecule type" value="Genomic_DNA"/>
</dbReference>
<dbReference type="AlphaFoldDB" id="A0AAV5TGW2"/>
<sequence length="81" mass="9471">MSSMKTDKTTRKEMLPVVTSLPLVMKGIRYFPALIHVLNGAVIISTLDAIMTGVRREYFMTLIDTQPFLDRMQPFRWYQFL</sequence>
<evidence type="ECO:0000313" key="2">
    <source>
        <dbReference type="EMBL" id="GMS92856.1"/>
    </source>
</evidence>
<keyword evidence="1" id="KW-0472">Membrane</keyword>
<gene>
    <name evidence="2" type="ORF">PENTCL1PPCAC_15031</name>
</gene>
<keyword evidence="1" id="KW-0812">Transmembrane</keyword>
<dbReference type="Proteomes" id="UP001432027">
    <property type="component" value="Unassembled WGS sequence"/>
</dbReference>
<evidence type="ECO:0008006" key="4">
    <source>
        <dbReference type="Google" id="ProtNLM"/>
    </source>
</evidence>
<evidence type="ECO:0000313" key="3">
    <source>
        <dbReference type="Proteomes" id="UP001432027"/>
    </source>
</evidence>